<dbReference type="AlphaFoldDB" id="A0A9W4GT91"/>
<gene>
    <name evidence="2" type="ORF">SCOCK_460020</name>
</gene>
<proteinExistence type="predicted"/>
<keyword evidence="3" id="KW-1185">Reference proteome</keyword>
<evidence type="ECO:0000313" key="2">
    <source>
        <dbReference type="EMBL" id="CAG6396761.1"/>
    </source>
</evidence>
<dbReference type="Proteomes" id="UP001152519">
    <property type="component" value="Unassembled WGS sequence"/>
</dbReference>
<dbReference type="EMBL" id="CAJSLV010000077">
    <property type="protein sequence ID" value="CAG6396761.1"/>
    <property type="molecule type" value="Genomic_DNA"/>
</dbReference>
<feature type="region of interest" description="Disordered" evidence="1">
    <location>
        <begin position="1"/>
        <end position="97"/>
    </location>
</feature>
<reference evidence="2" key="1">
    <citation type="submission" date="2021-05" db="EMBL/GenBank/DDBJ databases">
        <authorList>
            <person name="Arsene-Ploetze F."/>
        </authorList>
    </citation>
    <scope>NUCLEOTIDE SEQUENCE</scope>
    <source>
        <strain evidence="2">DSM 42138</strain>
    </source>
</reference>
<evidence type="ECO:0000313" key="3">
    <source>
        <dbReference type="Proteomes" id="UP001152519"/>
    </source>
</evidence>
<evidence type="ECO:0000256" key="1">
    <source>
        <dbReference type="SAM" id="MobiDB-lite"/>
    </source>
</evidence>
<organism evidence="2 3">
    <name type="scientific">Actinacidiphila cocklensis</name>
    <dbReference type="NCBI Taxonomy" id="887465"/>
    <lineage>
        <taxon>Bacteria</taxon>
        <taxon>Bacillati</taxon>
        <taxon>Actinomycetota</taxon>
        <taxon>Actinomycetes</taxon>
        <taxon>Kitasatosporales</taxon>
        <taxon>Streptomycetaceae</taxon>
        <taxon>Actinacidiphila</taxon>
    </lineage>
</organism>
<sequence length="97" mass="10704">MPASHRPRLVAQFPAPLKNAHPLPQGQAPARGRPLCRGGRRPKGARGTARQALHSAADRQPPQGAVPQGREELRAQPRTTGSKQRHSKWHPLGRRRK</sequence>
<feature type="compositionally biased region" description="Basic residues" evidence="1">
    <location>
        <begin position="83"/>
        <end position="97"/>
    </location>
</feature>
<accession>A0A9W4GT91</accession>
<comment type="caution">
    <text evidence="2">The sequence shown here is derived from an EMBL/GenBank/DDBJ whole genome shotgun (WGS) entry which is preliminary data.</text>
</comment>
<protein>
    <submittedName>
        <fullName evidence="2">Uncharacterized protein</fullName>
    </submittedName>
</protein>
<name>A0A9W4GT91_9ACTN</name>